<dbReference type="AlphaFoldDB" id="A0A3P7NMJ3"/>
<dbReference type="Proteomes" id="UP000281553">
    <property type="component" value="Unassembled WGS sequence"/>
</dbReference>
<name>A0A3P7NMJ3_DIBLA</name>
<evidence type="ECO:0000313" key="1">
    <source>
        <dbReference type="EMBL" id="VDN41790.1"/>
    </source>
</evidence>
<keyword evidence="2" id="KW-1185">Reference proteome</keyword>
<organism evidence="1 2">
    <name type="scientific">Dibothriocephalus latus</name>
    <name type="common">Fish tapeworm</name>
    <name type="synonym">Diphyllobothrium latum</name>
    <dbReference type="NCBI Taxonomy" id="60516"/>
    <lineage>
        <taxon>Eukaryota</taxon>
        <taxon>Metazoa</taxon>
        <taxon>Spiralia</taxon>
        <taxon>Lophotrochozoa</taxon>
        <taxon>Platyhelminthes</taxon>
        <taxon>Cestoda</taxon>
        <taxon>Eucestoda</taxon>
        <taxon>Diphyllobothriidea</taxon>
        <taxon>Diphyllobothriidae</taxon>
        <taxon>Dibothriocephalus</taxon>
    </lineage>
</organism>
<evidence type="ECO:0000313" key="2">
    <source>
        <dbReference type="Proteomes" id="UP000281553"/>
    </source>
</evidence>
<proteinExistence type="predicted"/>
<protein>
    <submittedName>
        <fullName evidence="1">Uncharacterized protein</fullName>
    </submittedName>
</protein>
<dbReference type="OrthoDB" id="1740265at2759"/>
<reference evidence="1 2" key="1">
    <citation type="submission" date="2018-11" db="EMBL/GenBank/DDBJ databases">
        <authorList>
            <consortium name="Pathogen Informatics"/>
        </authorList>
    </citation>
    <scope>NUCLEOTIDE SEQUENCE [LARGE SCALE GENOMIC DNA]</scope>
</reference>
<sequence length="108" mass="12284">MSVLAFVILLTVVGIVLGVVFGVASTPKFATATPWWRHGLIYQLNVPTFANDVEGVIGRLKDATTRMAYLSKRVGIHSHFRLLFRYIYSNRKDFPFDRFCDNQGHFCS</sequence>
<gene>
    <name evidence="1" type="ORF">DILT_LOCUS18643</name>
</gene>
<accession>A0A3P7NMJ3</accession>
<dbReference type="EMBL" id="UYRU01102611">
    <property type="protein sequence ID" value="VDN41790.1"/>
    <property type="molecule type" value="Genomic_DNA"/>
</dbReference>